<dbReference type="PRINTS" id="PR00344">
    <property type="entry name" value="BCTRLSENSOR"/>
</dbReference>
<proteinExistence type="predicted"/>
<dbReference type="CDD" id="cd18773">
    <property type="entry name" value="PDC1_HK_sensor"/>
    <property type="match status" value="1"/>
</dbReference>
<dbReference type="InterPro" id="IPR029151">
    <property type="entry name" value="Sensor-like_sf"/>
</dbReference>
<dbReference type="SUPFAM" id="SSF55874">
    <property type="entry name" value="ATPase domain of HSP90 chaperone/DNA topoisomerase II/histidine kinase"/>
    <property type="match status" value="1"/>
</dbReference>
<dbReference type="InterPro" id="IPR033479">
    <property type="entry name" value="dCache_1"/>
</dbReference>
<evidence type="ECO:0000256" key="13">
    <source>
        <dbReference type="SAM" id="Phobius"/>
    </source>
</evidence>
<dbReference type="EMBL" id="QYUK01000011">
    <property type="protein sequence ID" value="RJF88552.1"/>
    <property type="molecule type" value="Genomic_DNA"/>
</dbReference>
<evidence type="ECO:0000256" key="8">
    <source>
        <dbReference type="ARBA" id="ARBA00022741"/>
    </source>
</evidence>
<comment type="subcellular location">
    <subcellularLocation>
        <location evidence="2">Cell membrane</location>
        <topology evidence="2">Multi-pass membrane protein</topology>
    </subcellularLocation>
</comment>
<dbReference type="GO" id="GO:0007165">
    <property type="term" value="P:signal transduction"/>
    <property type="evidence" value="ECO:0007669"/>
    <property type="project" value="InterPro"/>
</dbReference>
<dbReference type="GO" id="GO:0004673">
    <property type="term" value="F:protein histidine kinase activity"/>
    <property type="evidence" value="ECO:0007669"/>
    <property type="project" value="UniProtKB-EC"/>
</dbReference>
<keyword evidence="8" id="KW-0547">Nucleotide-binding</keyword>
<evidence type="ECO:0000256" key="1">
    <source>
        <dbReference type="ARBA" id="ARBA00000085"/>
    </source>
</evidence>
<sequence length="580" mass="62495">MPDGAPVAGRRGWLARRIGPLQARLTLLMLLVLAAPTAGGVVVAIQAYDEQTERAETLVHQFAALAASHERDFFSDTWRLLVGLATDLRLPEPGGRCPRLFGAFLGIYPEYGSLALVDPQGVQVCTTDKEAAGRPGSVKFDETDWFRRVSALRDFTLSDQVVGPADSNPTMIAAMPIIGDNDTLLGVIAVSIKLDRLEQVARDAGLPADGVVYVLDRRGEVLTRRTEGTAGDGGLPQPDIVAKVVADEVLEFRADSLDGRERAYSVVVLQGGAVHVLFGLPVADTFKWIERDLTSRLIMIGLTILAALIAAFVGGHYLVTRWVRSLRRLAGDYTAGHLDARPDLHGAPAELRELGDGFATMARRVALREADLKRTIGEKDILIREIHHRVKNNLQTVLSMLSLRLRGAREPAARQALGDMEMRVRALALVQRHLYLDDASSLVDVAALLAELAQSLVTAVPGAAERIQLALELPPLAIEQDRATPLALLVTELITNAMRHGFADGRRGRLILQGRRDGDMVTVEVADDGAGFDPAITGGLGLALVPGLVKQLGGESTLETAPGRGTIWRLRFRAGAPPPA</sequence>
<dbReference type="PROSITE" id="PS50885">
    <property type="entry name" value="HAMP"/>
    <property type="match status" value="1"/>
</dbReference>
<evidence type="ECO:0000256" key="9">
    <source>
        <dbReference type="ARBA" id="ARBA00022777"/>
    </source>
</evidence>
<comment type="catalytic activity">
    <reaction evidence="1">
        <text>ATP + protein L-histidine = ADP + protein N-phospho-L-histidine.</text>
        <dbReference type="EC" id="2.7.13.3"/>
    </reaction>
</comment>
<dbReference type="OrthoDB" id="9767435at2"/>
<keyword evidence="11 13" id="KW-1133">Transmembrane helix</keyword>
<feature type="domain" description="Histidine kinase" evidence="14">
    <location>
        <begin position="385"/>
        <end position="576"/>
    </location>
</feature>
<evidence type="ECO:0000256" key="6">
    <source>
        <dbReference type="ARBA" id="ARBA00022679"/>
    </source>
</evidence>
<dbReference type="PANTHER" id="PTHR41523">
    <property type="entry name" value="TWO-COMPONENT SYSTEM SENSOR PROTEIN"/>
    <property type="match status" value="1"/>
</dbReference>
<dbReference type="GO" id="GO:0005524">
    <property type="term" value="F:ATP binding"/>
    <property type="evidence" value="ECO:0007669"/>
    <property type="project" value="UniProtKB-KW"/>
</dbReference>
<keyword evidence="17" id="KW-1185">Reference proteome</keyword>
<evidence type="ECO:0000259" key="15">
    <source>
        <dbReference type="PROSITE" id="PS50885"/>
    </source>
</evidence>
<reference evidence="16 17" key="1">
    <citation type="submission" date="2018-09" db="EMBL/GenBank/DDBJ databases">
        <authorList>
            <person name="Zhu H."/>
        </authorList>
    </citation>
    <scope>NUCLEOTIDE SEQUENCE [LARGE SCALE GENOMIC DNA]</scope>
    <source>
        <strain evidence="16 17">K1W22B-8</strain>
    </source>
</reference>
<dbReference type="Proteomes" id="UP000284605">
    <property type="component" value="Unassembled WGS sequence"/>
</dbReference>
<protein>
    <recommendedName>
        <fullName evidence="3">histidine kinase</fullName>
        <ecNumber evidence="3">2.7.13.3</ecNumber>
    </recommendedName>
</protein>
<dbReference type="Pfam" id="PF02743">
    <property type="entry name" value="dCache_1"/>
    <property type="match status" value="1"/>
</dbReference>
<evidence type="ECO:0000256" key="5">
    <source>
        <dbReference type="ARBA" id="ARBA00022553"/>
    </source>
</evidence>
<evidence type="ECO:0000256" key="4">
    <source>
        <dbReference type="ARBA" id="ARBA00022475"/>
    </source>
</evidence>
<feature type="transmembrane region" description="Helical" evidence="13">
    <location>
        <begin position="25"/>
        <end position="45"/>
    </location>
</feature>
<dbReference type="EC" id="2.7.13.3" evidence="3"/>
<evidence type="ECO:0000256" key="7">
    <source>
        <dbReference type="ARBA" id="ARBA00022692"/>
    </source>
</evidence>
<dbReference type="InterPro" id="IPR003660">
    <property type="entry name" value="HAMP_dom"/>
</dbReference>
<evidence type="ECO:0000259" key="14">
    <source>
        <dbReference type="PROSITE" id="PS50109"/>
    </source>
</evidence>
<accession>A0A418WEZ4</accession>
<organism evidence="16 17">
    <name type="scientific">Oleomonas cavernae</name>
    <dbReference type="NCBI Taxonomy" id="2320859"/>
    <lineage>
        <taxon>Bacteria</taxon>
        <taxon>Pseudomonadati</taxon>
        <taxon>Pseudomonadota</taxon>
        <taxon>Alphaproteobacteria</taxon>
        <taxon>Acetobacterales</taxon>
        <taxon>Acetobacteraceae</taxon>
        <taxon>Oleomonas</taxon>
    </lineage>
</organism>
<feature type="domain" description="HAMP" evidence="15">
    <location>
        <begin position="317"/>
        <end position="370"/>
    </location>
</feature>
<evidence type="ECO:0000256" key="2">
    <source>
        <dbReference type="ARBA" id="ARBA00004651"/>
    </source>
</evidence>
<dbReference type="RefSeq" id="WP_119779187.1">
    <property type="nucleotide sequence ID" value="NZ_QYUK01000011.1"/>
</dbReference>
<dbReference type="Pfam" id="PF02518">
    <property type="entry name" value="HATPase_c"/>
    <property type="match status" value="1"/>
</dbReference>
<evidence type="ECO:0000313" key="16">
    <source>
        <dbReference type="EMBL" id="RJF88552.1"/>
    </source>
</evidence>
<keyword evidence="7 13" id="KW-0812">Transmembrane</keyword>
<dbReference type="PROSITE" id="PS50109">
    <property type="entry name" value="HIS_KIN"/>
    <property type="match status" value="1"/>
</dbReference>
<dbReference type="InterPro" id="IPR003594">
    <property type="entry name" value="HATPase_dom"/>
</dbReference>
<evidence type="ECO:0000256" key="10">
    <source>
        <dbReference type="ARBA" id="ARBA00022840"/>
    </source>
</evidence>
<dbReference type="SMART" id="SM00387">
    <property type="entry name" value="HATPase_c"/>
    <property type="match status" value="1"/>
</dbReference>
<dbReference type="InterPro" id="IPR004358">
    <property type="entry name" value="Sig_transdc_His_kin-like_C"/>
</dbReference>
<feature type="transmembrane region" description="Helical" evidence="13">
    <location>
        <begin position="295"/>
        <end position="319"/>
    </location>
</feature>
<dbReference type="InterPro" id="IPR011495">
    <property type="entry name" value="Sig_transdc_His_kin_sub2_dim/P"/>
</dbReference>
<name>A0A418WEZ4_9PROT</name>
<dbReference type="AlphaFoldDB" id="A0A418WEZ4"/>
<evidence type="ECO:0000256" key="12">
    <source>
        <dbReference type="ARBA" id="ARBA00023136"/>
    </source>
</evidence>
<dbReference type="InterPro" id="IPR036890">
    <property type="entry name" value="HATPase_C_sf"/>
</dbReference>
<evidence type="ECO:0000256" key="3">
    <source>
        <dbReference type="ARBA" id="ARBA00012438"/>
    </source>
</evidence>
<evidence type="ECO:0000313" key="17">
    <source>
        <dbReference type="Proteomes" id="UP000284605"/>
    </source>
</evidence>
<keyword evidence="9" id="KW-0418">Kinase</keyword>
<keyword evidence="4" id="KW-1003">Cell membrane</keyword>
<evidence type="ECO:0000256" key="11">
    <source>
        <dbReference type="ARBA" id="ARBA00022989"/>
    </source>
</evidence>
<dbReference type="GO" id="GO:0005886">
    <property type="term" value="C:plasma membrane"/>
    <property type="evidence" value="ECO:0007669"/>
    <property type="project" value="UniProtKB-SubCell"/>
</dbReference>
<feature type="transmembrane region" description="Helical" evidence="13">
    <location>
        <begin position="263"/>
        <end position="283"/>
    </location>
</feature>
<dbReference type="SUPFAM" id="SSF103190">
    <property type="entry name" value="Sensory domain-like"/>
    <property type="match status" value="1"/>
</dbReference>
<gene>
    <name evidence="16" type="ORF">D3874_17345</name>
</gene>
<comment type="caution">
    <text evidence="16">The sequence shown here is derived from an EMBL/GenBank/DDBJ whole genome shotgun (WGS) entry which is preliminary data.</text>
</comment>
<dbReference type="Gene3D" id="3.30.450.20">
    <property type="entry name" value="PAS domain"/>
    <property type="match status" value="2"/>
</dbReference>
<keyword evidence="12 13" id="KW-0472">Membrane</keyword>
<dbReference type="InterPro" id="IPR005467">
    <property type="entry name" value="His_kinase_dom"/>
</dbReference>
<dbReference type="Pfam" id="PF07568">
    <property type="entry name" value="HisKA_2"/>
    <property type="match status" value="1"/>
</dbReference>
<dbReference type="PANTHER" id="PTHR41523:SF8">
    <property type="entry name" value="ETHYLENE RESPONSE SENSOR PROTEIN"/>
    <property type="match status" value="1"/>
</dbReference>
<keyword evidence="5" id="KW-0597">Phosphoprotein</keyword>
<dbReference type="Gene3D" id="3.30.565.10">
    <property type="entry name" value="Histidine kinase-like ATPase, C-terminal domain"/>
    <property type="match status" value="1"/>
</dbReference>
<keyword evidence="10" id="KW-0067">ATP-binding</keyword>
<keyword evidence="6" id="KW-0808">Transferase</keyword>